<feature type="transmembrane region" description="Helical" evidence="1">
    <location>
        <begin position="164"/>
        <end position="182"/>
    </location>
</feature>
<name>A0ABW3TL04_9MICO</name>
<keyword evidence="3" id="KW-1185">Reference proteome</keyword>
<dbReference type="InterPro" id="IPR051784">
    <property type="entry name" value="Nod_factor_ABC_transporter"/>
</dbReference>
<feature type="transmembrane region" description="Helical" evidence="1">
    <location>
        <begin position="20"/>
        <end position="42"/>
    </location>
</feature>
<dbReference type="RefSeq" id="WP_343959224.1">
    <property type="nucleotide sequence ID" value="NZ_BAAAKZ010000003.1"/>
</dbReference>
<protein>
    <submittedName>
        <fullName evidence="2">ABC transporter permease</fullName>
    </submittedName>
</protein>
<proteinExistence type="predicted"/>
<keyword evidence="1" id="KW-0812">Transmembrane</keyword>
<feature type="transmembrane region" description="Helical" evidence="1">
    <location>
        <begin position="227"/>
        <end position="249"/>
    </location>
</feature>
<dbReference type="PANTHER" id="PTHR43229">
    <property type="entry name" value="NODULATION PROTEIN J"/>
    <property type="match status" value="1"/>
</dbReference>
<evidence type="ECO:0000313" key="3">
    <source>
        <dbReference type="Proteomes" id="UP001597181"/>
    </source>
</evidence>
<dbReference type="PANTHER" id="PTHR43229:SF2">
    <property type="entry name" value="NODULATION PROTEIN J"/>
    <property type="match status" value="1"/>
</dbReference>
<keyword evidence="1" id="KW-0472">Membrane</keyword>
<organism evidence="2 3">
    <name type="scientific">Leucobacter albus</name>
    <dbReference type="NCBI Taxonomy" id="272210"/>
    <lineage>
        <taxon>Bacteria</taxon>
        <taxon>Bacillati</taxon>
        <taxon>Actinomycetota</taxon>
        <taxon>Actinomycetes</taxon>
        <taxon>Micrococcales</taxon>
        <taxon>Microbacteriaceae</taxon>
        <taxon>Leucobacter</taxon>
    </lineage>
</organism>
<feature type="transmembrane region" description="Helical" evidence="1">
    <location>
        <begin position="97"/>
        <end position="122"/>
    </location>
</feature>
<accession>A0ABW3TL04</accession>
<dbReference type="Proteomes" id="UP001597181">
    <property type="component" value="Unassembled WGS sequence"/>
</dbReference>
<feature type="transmembrane region" description="Helical" evidence="1">
    <location>
        <begin position="54"/>
        <end position="77"/>
    </location>
</feature>
<comment type="caution">
    <text evidence="2">The sequence shown here is derived from an EMBL/GenBank/DDBJ whole genome shotgun (WGS) entry which is preliminary data.</text>
</comment>
<feature type="transmembrane region" description="Helical" evidence="1">
    <location>
        <begin position="134"/>
        <end position="158"/>
    </location>
</feature>
<evidence type="ECO:0000256" key="1">
    <source>
        <dbReference type="SAM" id="Phobius"/>
    </source>
</evidence>
<gene>
    <name evidence="2" type="ORF">ACFQ3U_02370</name>
</gene>
<reference evidence="3" key="1">
    <citation type="journal article" date="2019" name="Int. J. Syst. Evol. Microbiol.">
        <title>The Global Catalogue of Microorganisms (GCM) 10K type strain sequencing project: providing services to taxonomists for standard genome sequencing and annotation.</title>
        <authorList>
            <consortium name="The Broad Institute Genomics Platform"/>
            <consortium name="The Broad Institute Genome Sequencing Center for Infectious Disease"/>
            <person name="Wu L."/>
            <person name="Ma J."/>
        </authorList>
    </citation>
    <scope>NUCLEOTIDE SEQUENCE [LARGE SCALE GENOMIC DNA]</scope>
    <source>
        <strain evidence="3">CCUG 50213</strain>
    </source>
</reference>
<keyword evidence="1" id="KW-1133">Transmembrane helix</keyword>
<dbReference type="EMBL" id="JBHTLY010000001">
    <property type="protein sequence ID" value="MFD1200738.1"/>
    <property type="molecule type" value="Genomic_DNA"/>
</dbReference>
<sequence>MLFTPTFFRVEVTRQFRNPYTLVFTLGMPIAMYLLFGANAAYATASAGNGNVAFYVMASMATFGTATAMTSLCALAASEVGQGWGRQIALTPLSIAGYTVVKLAVALAFSAISTACVFLVGAVTGARADSPWHWLSVAGIVLAGGLVFGLFGLGAGLALNSDSASAFASIAITLFGFVGNVFMPLSGTMLTIAHFTPMYGYAALARWPITEGALVTAGTGPGGDDALWLVLLNVLAWALLFGALVRYGVLRSRRRR</sequence>
<evidence type="ECO:0000313" key="2">
    <source>
        <dbReference type="EMBL" id="MFD1200738.1"/>
    </source>
</evidence>